<reference evidence="10 11" key="1">
    <citation type="journal article" date="2016" name="Nat. Commun.">
        <title>Thousands of microbial genomes shed light on interconnected biogeochemical processes in an aquifer system.</title>
        <authorList>
            <person name="Anantharaman K."/>
            <person name="Brown C.T."/>
            <person name="Hug L.A."/>
            <person name="Sharon I."/>
            <person name="Castelle C.J."/>
            <person name="Probst A.J."/>
            <person name="Thomas B.C."/>
            <person name="Singh A."/>
            <person name="Wilkins M.J."/>
            <person name="Karaoz U."/>
            <person name="Brodie E.L."/>
            <person name="Williams K.H."/>
            <person name="Hubbard S.S."/>
            <person name="Banfield J.F."/>
        </authorList>
    </citation>
    <scope>NUCLEOTIDE SEQUENCE [LARGE SCALE GENOMIC DNA]</scope>
</reference>
<feature type="binding site" evidence="8">
    <location>
        <position position="201"/>
    </location>
    <ligand>
        <name>substrate</name>
    </ligand>
</feature>
<sequence>MTLILAIETSCDETSAAVVEDGQEILSCVISSQIEFHKKYGGVVPEIASRKHIEVINPVIQEALDKAKIKQNDLDAVAVTYGPGLIGALLVGVCAAKAIAYSLNIPLIGINHLEGHIYANFLKVSRDQGIQASSSLKPRNLETLMPFICLMVSGGHTMLVLVEDHGKYKVLGRTRDDAAGEAFDKVARLLKLGYPGGPIIDKLAKEGNPNTIEFKRPMIEKQFGYDFSFSGIKTAVVTYVNKTQDSGLKTQDLVASFQQAVVDVLVDKTLRAAKEYNCKTVCLAGGVAANSCLRKNLQEKGQGLNILIPPLSLCTDNAAMVGCLGYYKLKQSQTADLKLAPVASLGL</sequence>
<dbReference type="PANTHER" id="PTHR11735:SF6">
    <property type="entry name" value="TRNA N6-ADENOSINE THREONYLCARBAMOYLTRANSFERASE, MITOCHONDRIAL"/>
    <property type="match status" value="1"/>
</dbReference>
<evidence type="ECO:0000256" key="4">
    <source>
        <dbReference type="ARBA" id="ARBA00022723"/>
    </source>
</evidence>
<dbReference type="GO" id="GO:0061711">
    <property type="term" value="F:tRNA N(6)-L-threonylcarbamoyladenine synthase activity"/>
    <property type="evidence" value="ECO:0007669"/>
    <property type="project" value="UniProtKB-EC"/>
</dbReference>
<dbReference type="HAMAP" id="MF_01445">
    <property type="entry name" value="TsaD"/>
    <property type="match status" value="1"/>
</dbReference>
<evidence type="ECO:0000313" key="11">
    <source>
        <dbReference type="Proteomes" id="UP000177309"/>
    </source>
</evidence>
<dbReference type="InterPro" id="IPR017861">
    <property type="entry name" value="KAE1/TsaD"/>
</dbReference>
<comment type="similarity">
    <text evidence="8">Belongs to the KAE1 / TsaD family.</text>
</comment>
<evidence type="ECO:0000256" key="5">
    <source>
        <dbReference type="ARBA" id="ARBA00023004"/>
    </source>
</evidence>
<dbReference type="InterPro" id="IPR043129">
    <property type="entry name" value="ATPase_NBD"/>
</dbReference>
<dbReference type="GO" id="GO:0002949">
    <property type="term" value="P:tRNA threonylcarbamoyladenosine modification"/>
    <property type="evidence" value="ECO:0007669"/>
    <property type="project" value="UniProtKB-UniRule"/>
</dbReference>
<feature type="binding site" evidence="8">
    <location>
        <position position="290"/>
    </location>
    <ligand>
        <name>substrate</name>
    </ligand>
</feature>
<comment type="subcellular location">
    <subcellularLocation>
        <location evidence="8">Cytoplasm</location>
    </subcellularLocation>
</comment>
<evidence type="ECO:0000256" key="8">
    <source>
        <dbReference type="HAMAP-Rule" id="MF_01445"/>
    </source>
</evidence>
<keyword evidence="3 8" id="KW-0819">tRNA processing</keyword>
<dbReference type="CDD" id="cd24133">
    <property type="entry name" value="ASKHA_NBD_TsaD_bac"/>
    <property type="match status" value="1"/>
</dbReference>
<keyword evidence="5 8" id="KW-0408">Iron</keyword>
<evidence type="ECO:0000256" key="1">
    <source>
        <dbReference type="ARBA" id="ARBA00022490"/>
    </source>
</evidence>
<keyword evidence="6 8" id="KW-0012">Acyltransferase</keyword>
<dbReference type="InterPro" id="IPR022450">
    <property type="entry name" value="TsaD"/>
</dbReference>
<dbReference type="Gene3D" id="3.30.420.40">
    <property type="match status" value="2"/>
</dbReference>
<comment type="function">
    <text evidence="8">Required for the formation of a threonylcarbamoyl group on adenosine at position 37 (t(6)A37) in tRNAs that read codons beginning with adenine. Is involved in the transfer of the threonylcarbamoyl moiety of threonylcarbamoyl-AMP (TC-AMP) to the N6 group of A37, together with TsaE and TsaB. TsaD likely plays a direct catalytic role in this reaction.</text>
</comment>
<dbReference type="EC" id="2.3.1.234" evidence="8"/>
<evidence type="ECO:0000259" key="9">
    <source>
        <dbReference type="Pfam" id="PF00814"/>
    </source>
</evidence>
<dbReference type="EMBL" id="MEUI01000037">
    <property type="protein sequence ID" value="OGC33320.1"/>
    <property type="molecule type" value="Genomic_DNA"/>
</dbReference>
<dbReference type="FunFam" id="3.30.420.40:FF:000012">
    <property type="entry name" value="tRNA N6-adenosine threonylcarbamoyltransferase"/>
    <property type="match status" value="1"/>
</dbReference>
<keyword evidence="1 8" id="KW-0963">Cytoplasm</keyword>
<feature type="binding site" evidence="8">
    <location>
        <begin position="151"/>
        <end position="155"/>
    </location>
    <ligand>
        <name>substrate</name>
    </ligand>
</feature>
<dbReference type="AlphaFoldDB" id="A0A1F4TLB1"/>
<name>A0A1F4TLB1_UNCSA</name>
<comment type="catalytic activity">
    <reaction evidence="7 8">
        <text>L-threonylcarbamoyladenylate + adenosine(37) in tRNA = N(6)-L-threonylcarbamoyladenosine(37) in tRNA + AMP + H(+)</text>
        <dbReference type="Rhea" id="RHEA:37059"/>
        <dbReference type="Rhea" id="RHEA-COMP:10162"/>
        <dbReference type="Rhea" id="RHEA-COMP:10163"/>
        <dbReference type="ChEBI" id="CHEBI:15378"/>
        <dbReference type="ChEBI" id="CHEBI:73682"/>
        <dbReference type="ChEBI" id="CHEBI:74411"/>
        <dbReference type="ChEBI" id="CHEBI:74418"/>
        <dbReference type="ChEBI" id="CHEBI:456215"/>
        <dbReference type="EC" id="2.3.1.234"/>
    </reaction>
</comment>
<protein>
    <recommendedName>
        <fullName evidence="8">tRNA N6-adenosine threonylcarbamoyltransferase</fullName>
        <ecNumber evidence="8">2.3.1.234</ecNumber>
    </recommendedName>
    <alternativeName>
        <fullName evidence="8">N6-L-threonylcarbamoyladenine synthase</fullName>
        <shortName evidence="8">t(6)A synthase</shortName>
    </alternativeName>
    <alternativeName>
        <fullName evidence="8">t(6)A37 threonylcarbamoyladenosine biosynthesis protein TsaD</fullName>
    </alternativeName>
    <alternativeName>
        <fullName evidence="8">tRNA threonylcarbamoyladenosine biosynthesis protein TsaD</fullName>
    </alternativeName>
</protein>
<evidence type="ECO:0000256" key="3">
    <source>
        <dbReference type="ARBA" id="ARBA00022694"/>
    </source>
</evidence>
<keyword evidence="2 8" id="KW-0808">Transferase</keyword>
<feature type="binding site" evidence="8">
    <location>
        <position position="184"/>
    </location>
    <ligand>
        <name>substrate</name>
    </ligand>
</feature>
<evidence type="ECO:0000256" key="6">
    <source>
        <dbReference type="ARBA" id="ARBA00023315"/>
    </source>
</evidence>
<feature type="binding site" evidence="8">
    <location>
        <position position="197"/>
    </location>
    <ligand>
        <name>substrate</name>
    </ligand>
</feature>
<dbReference type="SUPFAM" id="SSF53067">
    <property type="entry name" value="Actin-like ATPase domain"/>
    <property type="match status" value="2"/>
</dbReference>
<dbReference type="NCBIfam" id="TIGR00329">
    <property type="entry name" value="gcp_kae1"/>
    <property type="match status" value="1"/>
</dbReference>
<gene>
    <name evidence="8" type="primary">tsaD</name>
    <name evidence="10" type="ORF">A2462_00030</name>
</gene>
<feature type="binding site" evidence="8">
    <location>
        <position position="116"/>
    </location>
    <ligand>
        <name>Fe cation</name>
        <dbReference type="ChEBI" id="CHEBI:24875"/>
    </ligand>
</feature>
<dbReference type="Pfam" id="PF00814">
    <property type="entry name" value="TsaD"/>
    <property type="match status" value="1"/>
</dbReference>
<dbReference type="FunFam" id="3.30.420.40:FF:000040">
    <property type="entry name" value="tRNA N6-adenosine threonylcarbamoyltransferase"/>
    <property type="match status" value="1"/>
</dbReference>
<dbReference type="PROSITE" id="PS01016">
    <property type="entry name" value="GLYCOPROTEASE"/>
    <property type="match status" value="1"/>
</dbReference>
<dbReference type="PANTHER" id="PTHR11735">
    <property type="entry name" value="TRNA N6-ADENOSINE THREONYLCARBAMOYLTRANSFERASE"/>
    <property type="match status" value="1"/>
</dbReference>
<feature type="domain" description="Gcp-like" evidence="9">
    <location>
        <begin position="24"/>
        <end position="322"/>
    </location>
</feature>
<feature type="binding site" evidence="8">
    <location>
        <position position="316"/>
    </location>
    <ligand>
        <name>Fe cation</name>
        <dbReference type="ChEBI" id="CHEBI:24875"/>
    </ligand>
</feature>
<evidence type="ECO:0000256" key="7">
    <source>
        <dbReference type="ARBA" id="ARBA00048117"/>
    </source>
</evidence>
<proteinExistence type="inferred from homology"/>
<dbReference type="PRINTS" id="PR00789">
    <property type="entry name" value="OSIALOPTASE"/>
</dbReference>
<dbReference type="GO" id="GO:0005737">
    <property type="term" value="C:cytoplasm"/>
    <property type="evidence" value="ECO:0007669"/>
    <property type="project" value="UniProtKB-SubCell"/>
</dbReference>
<dbReference type="GO" id="GO:0005506">
    <property type="term" value="F:iron ion binding"/>
    <property type="evidence" value="ECO:0007669"/>
    <property type="project" value="UniProtKB-UniRule"/>
</dbReference>
<evidence type="ECO:0000256" key="2">
    <source>
        <dbReference type="ARBA" id="ARBA00022679"/>
    </source>
</evidence>
<accession>A0A1F4TLB1</accession>
<dbReference type="Proteomes" id="UP000177309">
    <property type="component" value="Unassembled WGS sequence"/>
</dbReference>
<keyword evidence="4 8" id="KW-0479">Metal-binding</keyword>
<dbReference type="InterPro" id="IPR017860">
    <property type="entry name" value="Peptidase_M22_CS"/>
</dbReference>
<organism evidence="10 11">
    <name type="scientific">candidate division WOR-1 bacterium RIFOXYC2_FULL_41_25</name>
    <dbReference type="NCBI Taxonomy" id="1802586"/>
    <lineage>
        <taxon>Bacteria</taxon>
        <taxon>Bacillati</taxon>
        <taxon>Saganbacteria</taxon>
    </lineage>
</organism>
<comment type="cofactor">
    <cofactor evidence="8">
        <name>Fe(2+)</name>
        <dbReference type="ChEBI" id="CHEBI:29033"/>
    </cofactor>
    <text evidence="8">Binds 1 Fe(2+) ion per subunit.</text>
</comment>
<dbReference type="InterPro" id="IPR000905">
    <property type="entry name" value="Gcp-like_dom"/>
</dbReference>
<comment type="caution">
    <text evidence="10">The sequence shown here is derived from an EMBL/GenBank/DDBJ whole genome shotgun (WGS) entry which is preliminary data.</text>
</comment>
<dbReference type="NCBIfam" id="TIGR03723">
    <property type="entry name" value="T6A_TsaD_YgjD"/>
    <property type="match status" value="1"/>
</dbReference>
<feature type="binding site" evidence="8">
    <location>
        <position position="112"/>
    </location>
    <ligand>
        <name>Fe cation</name>
        <dbReference type="ChEBI" id="CHEBI:24875"/>
    </ligand>
</feature>
<evidence type="ECO:0000313" key="10">
    <source>
        <dbReference type="EMBL" id="OGC33320.1"/>
    </source>
</evidence>